<protein>
    <submittedName>
        <fullName evidence="8">Acyl-CoA/acyl-ACP dehydrogenase</fullName>
    </submittedName>
</protein>
<dbReference type="GO" id="GO:0003995">
    <property type="term" value="F:acyl-CoA dehydrogenase activity"/>
    <property type="evidence" value="ECO:0007669"/>
    <property type="project" value="TreeGrafter"/>
</dbReference>
<dbReference type="InterPro" id="IPR009100">
    <property type="entry name" value="AcylCoA_DH/oxidase_NM_dom_sf"/>
</dbReference>
<dbReference type="SUPFAM" id="SSF56645">
    <property type="entry name" value="Acyl-CoA dehydrogenase NM domain-like"/>
    <property type="match status" value="1"/>
</dbReference>
<accession>A0A7G5IIB9</accession>
<evidence type="ECO:0000256" key="4">
    <source>
        <dbReference type="ARBA" id="ARBA00022827"/>
    </source>
</evidence>
<evidence type="ECO:0000256" key="2">
    <source>
        <dbReference type="ARBA" id="ARBA00009347"/>
    </source>
</evidence>
<name>A0A7G5IIB9_9SPHN</name>
<keyword evidence="4" id="KW-0274">FAD</keyword>
<dbReference type="GO" id="GO:0050660">
    <property type="term" value="F:flavin adenine dinucleotide binding"/>
    <property type="evidence" value="ECO:0007669"/>
    <property type="project" value="InterPro"/>
</dbReference>
<keyword evidence="5" id="KW-0560">Oxidoreductase</keyword>
<comment type="cofactor">
    <cofactor evidence="1">
        <name>FAD</name>
        <dbReference type="ChEBI" id="CHEBI:57692"/>
    </cofactor>
</comment>
<keyword evidence="9" id="KW-1185">Reference proteome</keyword>
<dbReference type="Gene3D" id="1.20.140.10">
    <property type="entry name" value="Butyryl-CoA Dehydrogenase, subunit A, domain 3"/>
    <property type="match status" value="1"/>
</dbReference>
<dbReference type="EMBL" id="CP059851">
    <property type="protein sequence ID" value="QMW23111.1"/>
    <property type="molecule type" value="Genomic_DNA"/>
</dbReference>
<dbReference type="AlphaFoldDB" id="A0A7G5IIB9"/>
<evidence type="ECO:0000313" key="8">
    <source>
        <dbReference type="EMBL" id="QMW23111.1"/>
    </source>
</evidence>
<evidence type="ECO:0000256" key="5">
    <source>
        <dbReference type="ARBA" id="ARBA00023002"/>
    </source>
</evidence>
<evidence type="ECO:0000259" key="7">
    <source>
        <dbReference type="Pfam" id="PF02771"/>
    </source>
</evidence>
<comment type="similarity">
    <text evidence="2">Belongs to the acyl-CoA dehydrogenase family.</text>
</comment>
<keyword evidence="3" id="KW-0285">Flavoprotein</keyword>
<reference evidence="8 9" key="1">
    <citation type="submission" date="2020-07" db="EMBL/GenBank/DDBJ databases">
        <title>Complete genome sequence for Sandaracinobacter sp. M6.</title>
        <authorList>
            <person name="Tang Y."/>
            <person name="Liu Q."/>
            <person name="Guo Z."/>
            <person name="Lei P."/>
            <person name="Huang B."/>
        </authorList>
    </citation>
    <scope>NUCLEOTIDE SEQUENCE [LARGE SCALE GENOMIC DNA]</scope>
    <source>
        <strain evidence="8 9">M6</strain>
    </source>
</reference>
<sequence>MNFDLSDDAKTLRDAARKFLDAKAGPAVARAQMGREAPFDSALWAEVVGQGWTALRIPEAHGGIGLGADEVCVLAEEVGRSLAPVPLTSTLAATEALLLAGTEAQRAAWLPRIAAGEVVAVIAWSEGAKAISAMPATVLAAGTVRGVKSPVPDLMGAHLAIVTVASADGPAMALVDLAGPGVSRADVESLDLVRRSGTLTLDGAAAEPLGTAADWAKLCDRLAVIAAFETLGSARAAMDMTVAYAKDRTAFGLRIGRYQGVKHKLADMYIKVTLAEAHALHGAWAFGSDAPELSQAAAAARVSSLEAMNYVAEEAVQLHGGIGFTWEHDCQFYYRRNRTLQFALGSRAHWADRLVRALERRNRQAA</sequence>
<proteinExistence type="inferred from homology"/>
<dbReference type="PANTHER" id="PTHR43884:SF20">
    <property type="entry name" value="ACYL-COA DEHYDROGENASE FADE28"/>
    <property type="match status" value="1"/>
</dbReference>
<evidence type="ECO:0000256" key="3">
    <source>
        <dbReference type="ARBA" id="ARBA00022630"/>
    </source>
</evidence>
<dbReference type="Pfam" id="PF00441">
    <property type="entry name" value="Acyl-CoA_dh_1"/>
    <property type="match status" value="1"/>
</dbReference>
<feature type="domain" description="Acyl-CoA dehydrogenase/oxidase N-terminal" evidence="7">
    <location>
        <begin position="6"/>
        <end position="117"/>
    </location>
</feature>
<evidence type="ECO:0000259" key="6">
    <source>
        <dbReference type="Pfam" id="PF00441"/>
    </source>
</evidence>
<dbReference type="InterPro" id="IPR013786">
    <property type="entry name" value="AcylCoA_DH/ox_N"/>
</dbReference>
<dbReference type="Gene3D" id="1.10.540.10">
    <property type="entry name" value="Acyl-CoA dehydrogenase/oxidase, N-terminal domain"/>
    <property type="match status" value="1"/>
</dbReference>
<organism evidence="8 9">
    <name type="scientific">Sandaracinobacteroides saxicola</name>
    <dbReference type="NCBI Taxonomy" id="2759707"/>
    <lineage>
        <taxon>Bacteria</taxon>
        <taxon>Pseudomonadati</taxon>
        <taxon>Pseudomonadota</taxon>
        <taxon>Alphaproteobacteria</taxon>
        <taxon>Sphingomonadales</taxon>
        <taxon>Sphingosinicellaceae</taxon>
        <taxon>Sandaracinobacteroides</taxon>
    </lineage>
</organism>
<feature type="domain" description="Acyl-CoA dehydrogenase/oxidase C-terminal" evidence="6">
    <location>
        <begin position="227"/>
        <end position="348"/>
    </location>
</feature>
<evidence type="ECO:0000256" key="1">
    <source>
        <dbReference type="ARBA" id="ARBA00001974"/>
    </source>
</evidence>
<gene>
    <name evidence="8" type="ORF">H3309_00910</name>
</gene>
<evidence type="ECO:0000313" key="9">
    <source>
        <dbReference type="Proteomes" id="UP000515292"/>
    </source>
</evidence>
<dbReference type="CDD" id="cd00567">
    <property type="entry name" value="ACAD"/>
    <property type="match status" value="1"/>
</dbReference>
<dbReference type="Proteomes" id="UP000515292">
    <property type="component" value="Chromosome"/>
</dbReference>
<dbReference type="InterPro" id="IPR036250">
    <property type="entry name" value="AcylCo_DH-like_C"/>
</dbReference>
<dbReference type="PANTHER" id="PTHR43884">
    <property type="entry name" value="ACYL-COA DEHYDROGENASE"/>
    <property type="match status" value="1"/>
</dbReference>
<dbReference type="InterPro" id="IPR037069">
    <property type="entry name" value="AcylCoA_DH/ox_N_sf"/>
</dbReference>
<dbReference type="InterPro" id="IPR009075">
    <property type="entry name" value="AcylCo_DH/oxidase_C"/>
</dbReference>
<dbReference type="Pfam" id="PF02771">
    <property type="entry name" value="Acyl-CoA_dh_N"/>
    <property type="match status" value="1"/>
</dbReference>
<dbReference type="SUPFAM" id="SSF47203">
    <property type="entry name" value="Acyl-CoA dehydrogenase C-terminal domain-like"/>
    <property type="match status" value="1"/>
</dbReference>
<dbReference type="KEGG" id="sand:H3309_00910"/>
<dbReference type="RefSeq" id="WP_182296641.1">
    <property type="nucleotide sequence ID" value="NZ_CP059851.1"/>
</dbReference>